<evidence type="ECO:0000256" key="2">
    <source>
        <dbReference type="ARBA" id="ARBA00035629"/>
    </source>
</evidence>
<keyword evidence="6" id="KW-1185">Reference proteome</keyword>
<dbReference type="EMBL" id="BAAANB010000021">
    <property type="protein sequence ID" value="GAA2030692.1"/>
    <property type="molecule type" value="Genomic_DNA"/>
</dbReference>
<reference evidence="6" key="1">
    <citation type="journal article" date="2019" name="Int. J. Syst. Evol. Microbiol.">
        <title>The Global Catalogue of Microorganisms (GCM) 10K type strain sequencing project: providing services to taxonomists for standard genome sequencing and annotation.</title>
        <authorList>
            <consortium name="The Broad Institute Genomics Platform"/>
            <consortium name="The Broad Institute Genome Sequencing Center for Infectious Disease"/>
            <person name="Wu L."/>
            <person name="Ma J."/>
        </authorList>
    </citation>
    <scope>NUCLEOTIDE SEQUENCE [LARGE SCALE GENOMIC DNA]</scope>
    <source>
        <strain evidence="6">JCM 14283</strain>
    </source>
</reference>
<organism evidence="5 6">
    <name type="scientific">Terrabacter terrae</name>
    <dbReference type="NCBI Taxonomy" id="318434"/>
    <lineage>
        <taxon>Bacteria</taxon>
        <taxon>Bacillati</taxon>
        <taxon>Actinomycetota</taxon>
        <taxon>Actinomycetes</taxon>
        <taxon>Micrococcales</taxon>
        <taxon>Intrasporangiaceae</taxon>
        <taxon>Terrabacter</taxon>
    </lineage>
</organism>
<evidence type="ECO:0000256" key="3">
    <source>
        <dbReference type="ARBA" id="ARBA00035646"/>
    </source>
</evidence>
<keyword evidence="1 4" id="KW-0304">Gas vesicle</keyword>
<dbReference type="RefSeq" id="WP_425579972.1">
    <property type="nucleotide sequence ID" value="NZ_BAAANB010000021.1"/>
</dbReference>
<dbReference type="PANTHER" id="PTHR35344">
    <property type="entry name" value="GAS VESICLE STRUCTURAL PROTEIN 2-RELATED"/>
    <property type="match status" value="1"/>
</dbReference>
<evidence type="ECO:0000313" key="6">
    <source>
        <dbReference type="Proteomes" id="UP001501285"/>
    </source>
</evidence>
<sequence>MTDRAVTRDRGGGYLSRPAPSGLADVIEIVLGKGIVIDAYLRVSLLGIELLTVDARVVVASVDTYLRFAESTNRLDLEAQGPPSLVDVAIEGAGSAIESVAADVVEGKVEDVVEKVEDTVEKAKDVAQSVAGTVVEKTREVVEKLTPDDDDEDTRG</sequence>
<comment type="subunit">
    <text evidence="4">The gas vesicle shell is 2 nm thick and consists of a single layer of this protein. It forms helical ribs nearly perpendicular to the long axis of the vesicle.</text>
</comment>
<dbReference type="HAMAP" id="MF_00576">
    <property type="entry name" value="Gas_vesicle_A"/>
    <property type="match status" value="1"/>
</dbReference>
<dbReference type="Proteomes" id="UP001501285">
    <property type="component" value="Unassembled WGS sequence"/>
</dbReference>
<dbReference type="PROSITE" id="PS00669">
    <property type="entry name" value="GAS_VESICLE_A_2"/>
    <property type="match status" value="1"/>
</dbReference>
<gene>
    <name evidence="4" type="primary">gvpA</name>
    <name evidence="5" type="ORF">GCM10009740_20480</name>
</gene>
<protein>
    <recommendedName>
        <fullName evidence="4">Gas vesicle protein A</fullName>
        <shortName evidence="4">GVP</shortName>
    </recommendedName>
</protein>
<evidence type="ECO:0000313" key="5">
    <source>
        <dbReference type="EMBL" id="GAA2030692.1"/>
    </source>
</evidence>
<proteinExistence type="inferred from homology"/>
<comment type="caution">
    <text evidence="5">The sequence shown here is derived from an EMBL/GenBank/DDBJ whole genome shotgun (WGS) entry which is preliminary data.</text>
</comment>
<comment type="subcellular location">
    <subcellularLocation>
        <location evidence="2 4">Gas vesicle shell</location>
    </subcellularLocation>
</comment>
<comment type="function">
    <text evidence="4">Gas vesicles are hollow, gas filled proteinaceous nanostructures found in some microorganisms. During planktonic growth they allow positioning of the organism at a favorable depth for light or nutrient acquisition. GvpA forms the protein shell.</text>
</comment>
<dbReference type="PANTHER" id="PTHR35344:SF4">
    <property type="entry name" value="GAS VESICLE PROTEIN A1"/>
    <property type="match status" value="1"/>
</dbReference>
<dbReference type="Pfam" id="PF00741">
    <property type="entry name" value="Gas_vesicle"/>
    <property type="match status" value="1"/>
</dbReference>
<name>A0ABP5FSP9_9MICO</name>
<dbReference type="InterPro" id="IPR047870">
    <property type="entry name" value="Gas_vesicle_GvpA"/>
</dbReference>
<comment type="similarity">
    <text evidence="3 4">Belongs to the gas vesicle GvpA family.</text>
</comment>
<dbReference type="InterPro" id="IPR018493">
    <property type="entry name" value="GvpA-like_CS"/>
</dbReference>
<dbReference type="InterPro" id="IPR050530">
    <property type="entry name" value="GvpA"/>
</dbReference>
<dbReference type="InterPro" id="IPR000638">
    <property type="entry name" value="Gas-vesicle_GvpA-like"/>
</dbReference>
<evidence type="ECO:0000256" key="1">
    <source>
        <dbReference type="ARBA" id="ARBA00022987"/>
    </source>
</evidence>
<accession>A0ABP5FSP9</accession>
<evidence type="ECO:0000256" key="4">
    <source>
        <dbReference type="HAMAP-Rule" id="MF_00576"/>
    </source>
</evidence>